<gene>
    <name evidence="1" type="ORF">AMORRO_LOCUS4844</name>
</gene>
<sequence>MIIFSTCEVLFPIGLLIYSFFAQNLPETLKYRDPQPLLKGSSSSWDFQASEALKQNLKDAIRNHFKFWKAGQLDKVKIPQYFILAGAGEGKSRTAQELSNLLIEYTNDNVDLQNRLKSAFVFNLSFENGTRYIRSLETDNSRAIGNRMLFQLLQQPNESWNDFKDQYSVTPEGVLHRIAKHHNQKFNDLNVVIILDGLQVALSNFDYKKNKESFFYDCISALCILSTSGPFIINCCMATISMPIYDFHASSTQLRIFLPTTSLEPPKINNSPVFANDPVTRMFVDDIEGHGRALEALGEVLDGKDLSEVNFIDLINDVRSTLIHNYSGWLSNTDYLKPTLRIILSHVPVNKHDTITGLKGNSIKIDHLIRFGLIRFESSDPNQVVGHLSCPYIWLWIMAHANHMNANDLLLRNWDFAYYKEVFNRSGEPSIPPGCQYWQHFEYFVAQFRSLKLYVYDDGQQVDPFRRVSTKSEDYNQDTKILCQTEEVDIAEANQIVINAPNAKYSDSFCPIKMANTVTSQGDIFILYTSTSCKGLELRNPMSAIIGKENWKEYFGPFARRCYNYAMGPPDINKATYTQLTGIEKIGKERAITLMKERKRLEFTDKEDCNTRTKISRQDLDPFFWVNK</sequence>
<protein>
    <submittedName>
        <fullName evidence="1">6778_t:CDS:1</fullName>
    </submittedName>
</protein>
<dbReference type="OrthoDB" id="2446007at2759"/>
<evidence type="ECO:0000313" key="2">
    <source>
        <dbReference type="Proteomes" id="UP000789342"/>
    </source>
</evidence>
<evidence type="ECO:0000313" key="1">
    <source>
        <dbReference type="EMBL" id="CAG8534814.1"/>
    </source>
</evidence>
<proteinExistence type="predicted"/>
<dbReference type="Proteomes" id="UP000789342">
    <property type="component" value="Unassembled WGS sequence"/>
</dbReference>
<dbReference type="EMBL" id="CAJVPV010002752">
    <property type="protein sequence ID" value="CAG8534814.1"/>
    <property type="molecule type" value="Genomic_DNA"/>
</dbReference>
<comment type="caution">
    <text evidence="1">The sequence shown here is derived from an EMBL/GenBank/DDBJ whole genome shotgun (WGS) entry which is preliminary data.</text>
</comment>
<reference evidence="1" key="1">
    <citation type="submission" date="2021-06" db="EMBL/GenBank/DDBJ databases">
        <authorList>
            <person name="Kallberg Y."/>
            <person name="Tangrot J."/>
            <person name="Rosling A."/>
        </authorList>
    </citation>
    <scope>NUCLEOTIDE SEQUENCE</scope>
    <source>
        <strain evidence="1">CL551</strain>
    </source>
</reference>
<keyword evidence="2" id="KW-1185">Reference proteome</keyword>
<accession>A0A9N9FI61</accession>
<name>A0A9N9FI61_9GLOM</name>
<organism evidence="1 2">
    <name type="scientific">Acaulospora morrowiae</name>
    <dbReference type="NCBI Taxonomy" id="94023"/>
    <lineage>
        <taxon>Eukaryota</taxon>
        <taxon>Fungi</taxon>
        <taxon>Fungi incertae sedis</taxon>
        <taxon>Mucoromycota</taxon>
        <taxon>Glomeromycotina</taxon>
        <taxon>Glomeromycetes</taxon>
        <taxon>Diversisporales</taxon>
        <taxon>Acaulosporaceae</taxon>
        <taxon>Acaulospora</taxon>
    </lineage>
</organism>
<dbReference type="AlphaFoldDB" id="A0A9N9FI61"/>